<dbReference type="Proteomes" id="UP000187941">
    <property type="component" value="Chromosome"/>
</dbReference>
<sequence>MLAGFLSMPLIVMAQNTRLNDYNTIGWFTNTTTLRFSNRWSGHFEYQFRRDELVQKWQQSLLRTGINYHANDKLTLRLGYAWIETFPYGDYTIQAAGRQFPEHRLYQMATLNNPIGRVEISHRFMLEQRWFGRYLNADSPRPDETVYVNRLRYMFRAQMPIGKPKLEDKTPYVAAYDEILLGFGRNVGENVFDQNRLGLLLGYRFSPVFRLEGGFFQQIVQLPREIQNRNVFQYNNGIIVNTVVNMDLRKK</sequence>
<dbReference type="KEGG" id="smon:AWR27_08475"/>
<dbReference type="Pfam" id="PF10677">
    <property type="entry name" value="DUF2490"/>
    <property type="match status" value="1"/>
</dbReference>
<dbReference type="EMBL" id="CP014263">
    <property type="protein sequence ID" value="AQG82395.1"/>
    <property type="molecule type" value="Genomic_DNA"/>
</dbReference>
<name>A0A1P9X474_9BACT</name>
<proteinExistence type="predicted"/>
<organism evidence="1 2">
    <name type="scientific">Spirosoma montaniterrae</name>
    <dbReference type="NCBI Taxonomy" id="1178516"/>
    <lineage>
        <taxon>Bacteria</taxon>
        <taxon>Pseudomonadati</taxon>
        <taxon>Bacteroidota</taxon>
        <taxon>Cytophagia</taxon>
        <taxon>Cytophagales</taxon>
        <taxon>Cytophagaceae</taxon>
        <taxon>Spirosoma</taxon>
    </lineage>
</organism>
<keyword evidence="2" id="KW-1185">Reference proteome</keyword>
<gene>
    <name evidence="1" type="ORF">AWR27_08475</name>
</gene>
<dbReference type="AlphaFoldDB" id="A0A1P9X474"/>
<reference evidence="1 2" key="1">
    <citation type="submission" date="2016-01" db="EMBL/GenBank/DDBJ databases">
        <authorList>
            <person name="Oliw E.H."/>
        </authorList>
    </citation>
    <scope>NUCLEOTIDE SEQUENCE [LARGE SCALE GENOMIC DNA]</scope>
    <source>
        <strain evidence="1 2">DY10</strain>
    </source>
</reference>
<protein>
    <submittedName>
        <fullName evidence="1">Long-chain fatty acid transporter</fullName>
    </submittedName>
</protein>
<dbReference type="OrthoDB" id="1118734at2"/>
<evidence type="ECO:0000313" key="1">
    <source>
        <dbReference type="EMBL" id="AQG82395.1"/>
    </source>
</evidence>
<accession>A0A1P9X474</accession>
<dbReference type="InterPro" id="IPR019619">
    <property type="entry name" value="DUF2490"/>
</dbReference>
<evidence type="ECO:0000313" key="2">
    <source>
        <dbReference type="Proteomes" id="UP000187941"/>
    </source>
</evidence>
<dbReference type="STRING" id="1178516.AWR27_08475"/>